<accession>C0GER1</accession>
<dbReference type="EMBL" id="ACJM01000004">
    <property type="protein sequence ID" value="EEG78093.1"/>
    <property type="molecule type" value="Genomic_DNA"/>
</dbReference>
<gene>
    <name evidence="1" type="ORF">DealDRAFT_0970</name>
</gene>
<dbReference type="RefSeq" id="WP_008515395.1">
    <property type="nucleotide sequence ID" value="NZ_ACJM01000004.1"/>
</dbReference>
<keyword evidence="2" id="KW-1185">Reference proteome</keyword>
<organism evidence="1 2">
    <name type="scientific">Dethiobacter alkaliphilus AHT 1</name>
    <dbReference type="NCBI Taxonomy" id="555088"/>
    <lineage>
        <taxon>Bacteria</taxon>
        <taxon>Bacillati</taxon>
        <taxon>Bacillota</taxon>
        <taxon>Dethiobacteria</taxon>
        <taxon>Dethiobacterales</taxon>
        <taxon>Dethiobacteraceae</taxon>
        <taxon>Dethiobacter</taxon>
    </lineage>
</organism>
<dbReference type="STRING" id="555088.DealDRAFT_0970"/>
<protein>
    <submittedName>
        <fullName evidence="1">Uncharacterized protein</fullName>
    </submittedName>
</protein>
<dbReference type="AlphaFoldDB" id="C0GER1"/>
<reference evidence="1 2" key="1">
    <citation type="submission" date="2009-02" db="EMBL/GenBank/DDBJ databases">
        <title>Sequencing of the draft genome and assembly of Dethiobacter alkaliphilus AHT 1.</title>
        <authorList>
            <consortium name="US DOE Joint Genome Institute (JGI-PGF)"/>
            <person name="Lucas S."/>
            <person name="Copeland A."/>
            <person name="Lapidus A."/>
            <person name="Glavina del Rio T."/>
            <person name="Dalin E."/>
            <person name="Tice H."/>
            <person name="Bruce D."/>
            <person name="Goodwin L."/>
            <person name="Pitluck S."/>
            <person name="Larimer F."/>
            <person name="Land M.L."/>
            <person name="Hauser L."/>
            <person name="Muyzer G."/>
        </authorList>
    </citation>
    <scope>NUCLEOTIDE SEQUENCE [LARGE SCALE GENOMIC DNA]</scope>
    <source>
        <strain evidence="1 2">AHT 1</strain>
    </source>
</reference>
<dbReference type="Proteomes" id="UP000006443">
    <property type="component" value="Unassembled WGS sequence"/>
</dbReference>
<name>C0GER1_DETAL</name>
<dbReference type="eggNOG" id="ENOG50322UQ">
    <property type="taxonomic scope" value="Bacteria"/>
</dbReference>
<evidence type="ECO:0000313" key="2">
    <source>
        <dbReference type="Proteomes" id="UP000006443"/>
    </source>
</evidence>
<dbReference type="OrthoDB" id="9777242at2"/>
<comment type="caution">
    <text evidence="1">The sequence shown here is derived from an EMBL/GenBank/DDBJ whole genome shotgun (WGS) entry which is preliminary data.</text>
</comment>
<proteinExistence type="predicted"/>
<sequence length="210" mass="24518">MSLTLGKIHYWLYNKILWFENIEQEIATRAKEKRPAVEDWLQHIYAQYGHPTGNQPLEEIIDTSNIHGWLQGRIAAAELRQAALVTRLLDENIFSQAELIDIFKRQGEDAAREYRQNVTSPEEVFNALNDFILEGMPCDRVNEVLTSTDNEFSWRTTRCLHEEYWRQAGGDVQNFYTLREAWVAAFVNTLNADFTYEKDQDGVNRITSKQ</sequence>
<evidence type="ECO:0000313" key="1">
    <source>
        <dbReference type="EMBL" id="EEG78093.1"/>
    </source>
</evidence>